<accession>A0ABS7KFJ3</accession>
<feature type="compositionally biased region" description="Polar residues" evidence="2">
    <location>
        <begin position="322"/>
        <end position="332"/>
    </location>
</feature>
<organism evidence="5 6">
    <name type="scientific">Paenibacillus cucumis</name>
    <name type="common">ex Kampfer et al. 2016</name>
    <dbReference type="NCBI Taxonomy" id="1776858"/>
    <lineage>
        <taxon>Bacteria</taxon>
        <taxon>Bacillati</taxon>
        <taxon>Bacillota</taxon>
        <taxon>Bacilli</taxon>
        <taxon>Bacillales</taxon>
        <taxon>Paenibacillaceae</taxon>
        <taxon>Paenibacillus</taxon>
    </lineage>
</organism>
<dbReference type="InterPro" id="IPR050922">
    <property type="entry name" value="LytR/CpsA/Psr_CW_biosynth"/>
</dbReference>
<dbReference type="EMBL" id="JACLIC010000010">
    <property type="protein sequence ID" value="MBY0202913.1"/>
    <property type="molecule type" value="Genomic_DNA"/>
</dbReference>
<keyword evidence="6" id="KW-1185">Reference proteome</keyword>
<protein>
    <submittedName>
        <fullName evidence="5">LCP family protein</fullName>
    </submittedName>
</protein>
<comment type="caution">
    <text evidence="5">The sequence shown here is derived from an EMBL/GenBank/DDBJ whole genome shotgun (WGS) entry which is preliminary data.</text>
</comment>
<dbReference type="NCBIfam" id="TIGR00350">
    <property type="entry name" value="lytR_cpsA_psr"/>
    <property type="match status" value="1"/>
</dbReference>
<keyword evidence="3" id="KW-0812">Transmembrane</keyword>
<proteinExistence type="inferred from homology"/>
<dbReference type="PANTHER" id="PTHR33392">
    <property type="entry name" value="POLYISOPRENYL-TEICHOIC ACID--PEPTIDOGLYCAN TEICHOIC ACID TRANSFERASE TAGU"/>
    <property type="match status" value="1"/>
</dbReference>
<reference evidence="5 6" key="1">
    <citation type="submission" date="2020-08" db="EMBL/GenBank/DDBJ databases">
        <title>Fungal Genomes of the International Space Station.</title>
        <authorList>
            <person name="Seuylemezian A."/>
            <person name="Singh N.K."/>
            <person name="Wood J."/>
            <person name="Venkateswaran K."/>
        </authorList>
    </citation>
    <scope>NUCLEOTIDE SEQUENCE [LARGE SCALE GENOMIC DNA]</scope>
    <source>
        <strain evidence="5 6">S/N-304-OC-R4</strain>
    </source>
</reference>
<gene>
    <name evidence="5" type="ORF">H7T88_06730</name>
</gene>
<feature type="transmembrane region" description="Helical" evidence="3">
    <location>
        <begin position="5"/>
        <end position="26"/>
    </location>
</feature>
<evidence type="ECO:0000313" key="6">
    <source>
        <dbReference type="Proteomes" id="UP000706031"/>
    </source>
</evidence>
<evidence type="ECO:0000313" key="5">
    <source>
        <dbReference type="EMBL" id="MBY0202913.1"/>
    </source>
</evidence>
<evidence type="ECO:0000259" key="4">
    <source>
        <dbReference type="Pfam" id="PF03816"/>
    </source>
</evidence>
<dbReference type="Pfam" id="PF03816">
    <property type="entry name" value="LytR_cpsA_psr"/>
    <property type="match status" value="1"/>
</dbReference>
<dbReference type="Proteomes" id="UP000706031">
    <property type="component" value="Unassembled WGS sequence"/>
</dbReference>
<feature type="domain" description="Cell envelope-related transcriptional attenuator" evidence="4">
    <location>
        <begin position="88"/>
        <end position="237"/>
    </location>
</feature>
<evidence type="ECO:0000256" key="3">
    <source>
        <dbReference type="SAM" id="Phobius"/>
    </source>
</evidence>
<feature type="region of interest" description="Disordered" evidence="2">
    <location>
        <begin position="320"/>
        <end position="341"/>
    </location>
</feature>
<dbReference type="InterPro" id="IPR004474">
    <property type="entry name" value="LytR_CpsA_psr"/>
</dbReference>
<dbReference type="Gene3D" id="3.40.630.190">
    <property type="entry name" value="LCP protein"/>
    <property type="match status" value="1"/>
</dbReference>
<sequence length="341" mass="37809">MFKKWLWGTALTLALVVTGVIVYYGYSIVHFANSISTAASSDSPASNLDSNHAESSDTPKVVIPKWDGKERVNILLIGGDSRGDDAGRSDSVMVASIDPVSKKAHLFSVLRDTYVNIPGHGKSRLNAAYSFGGAELTKQTVSDLLGIPIQHYVYTDFTGFMALVDALDGIDIDVEKDMYYTSKADKHMYDIDLKKGLQHMDGKTALQYVRFRHDATSDFTRTERQRIFMTELAKKMQSTTSLFKIPEMLEAIAPYIKTDLSPTQMLKLASLGFDIRVNEIDQQQIPPNKLLTNERAGSAQVLGVNVPKLQAYIQKLFEEDNQSSSDSSVTGESNEELSHHN</sequence>
<evidence type="ECO:0000256" key="1">
    <source>
        <dbReference type="ARBA" id="ARBA00006068"/>
    </source>
</evidence>
<dbReference type="PANTHER" id="PTHR33392:SF6">
    <property type="entry name" value="POLYISOPRENYL-TEICHOIC ACID--PEPTIDOGLYCAN TEICHOIC ACID TRANSFERASE TAGU"/>
    <property type="match status" value="1"/>
</dbReference>
<comment type="similarity">
    <text evidence="1">Belongs to the LytR/CpsA/Psr (LCP) family.</text>
</comment>
<name>A0ABS7KFJ3_9BACL</name>
<evidence type="ECO:0000256" key="2">
    <source>
        <dbReference type="SAM" id="MobiDB-lite"/>
    </source>
</evidence>
<dbReference type="RefSeq" id="WP_154890764.1">
    <property type="nucleotide sequence ID" value="NZ_JACLIC010000010.1"/>
</dbReference>
<keyword evidence="3" id="KW-1133">Transmembrane helix</keyword>
<keyword evidence="3" id="KW-0472">Membrane</keyword>